<keyword evidence="2 6" id="KW-0812">Transmembrane</keyword>
<accession>A0A811LRF3</accession>
<dbReference type="CDD" id="cd14978">
    <property type="entry name" value="7tmA_FMRFamide_R-like"/>
    <property type="match status" value="1"/>
</dbReference>
<protein>
    <recommendedName>
        <fullName evidence="7">G-protein coupled receptors family 1 profile domain-containing protein</fullName>
    </recommendedName>
</protein>
<proteinExistence type="predicted"/>
<evidence type="ECO:0000256" key="1">
    <source>
        <dbReference type="ARBA" id="ARBA00004370"/>
    </source>
</evidence>
<dbReference type="PROSITE" id="PS50262">
    <property type="entry name" value="G_PROTEIN_RECEP_F1_2"/>
    <property type="match status" value="1"/>
</dbReference>
<dbReference type="InterPro" id="IPR000276">
    <property type="entry name" value="GPCR_Rhodpsn"/>
</dbReference>
<evidence type="ECO:0000313" key="9">
    <source>
        <dbReference type="Proteomes" id="UP000614601"/>
    </source>
</evidence>
<reference evidence="8" key="1">
    <citation type="submission" date="2020-09" db="EMBL/GenBank/DDBJ databases">
        <authorList>
            <person name="Kikuchi T."/>
        </authorList>
    </citation>
    <scope>NUCLEOTIDE SEQUENCE</scope>
    <source>
        <strain evidence="8">SH1</strain>
    </source>
</reference>
<gene>
    <name evidence="8" type="ORF">BOKJ2_LOCUS13906</name>
</gene>
<evidence type="ECO:0000313" key="8">
    <source>
        <dbReference type="EMBL" id="CAD5229979.1"/>
    </source>
</evidence>
<dbReference type="PANTHER" id="PTHR47760">
    <property type="entry name" value="G-PROTEIN COUPLED RECEPTOR B0563.6-LIKE PROTEIN-RELATED"/>
    <property type="match status" value="1"/>
</dbReference>
<keyword evidence="9" id="KW-1185">Reference proteome</keyword>
<dbReference type="InterPro" id="IPR017452">
    <property type="entry name" value="GPCR_Rhodpsn_7TM"/>
</dbReference>
<evidence type="ECO:0000256" key="4">
    <source>
        <dbReference type="ARBA" id="ARBA00023136"/>
    </source>
</evidence>
<organism evidence="8 9">
    <name type="scientific">Bursaphelenchus okinawaensis</name>
    <dbReference type="NCBI Taxonomy" id="465554"/>
    <lineage>
        <taxon>Eukaryota</taxon>
        <taxon>Metazoa</taxon>
        <taxon>Ecdysozoa</taxon>
        <taxon>Nematoda</taxon>
        <taxon>Chromadorea</taxon>
        <taxon>Rhabditida</taxon>
        <taxon>Tylenchina</taxon>
        <taxon>Tylenchomorpha</taxon>
        <taxon>Aphelenchoidea</taxon>
        <taxon>Aphelenchoididae</taxon>
        <taxon>Bursaphelenchus</taxon>
    </lineage>
</organism>
<name>A0A811LRF3_9BILA</name>
<sequence>MGTIGGTKNLYLYKDFELILSGDVGAFGDSALKRGGYITAQPDIRTIDLAARPLRYVILATDGFWDVCSNIDAVNEVNYQLAKQQKEQEPNSLFCDSTVGAAATVGGDSVVSSGSTVETTVPLGSTVENTVASNTKGVSDTTKTSNSTVSTGSRVPFGSTVPTTVQSRTESESDTEDWSNISDSDELLEAEDSEEETEENPSVTSTKDTVTAKDKVTANSKEKDIAKVEDDSDTSTDTVNIGKDKVIVNIQVNNKARKASVVTLLSDLQDVQPQNTLEVPVAARRPSSCFGDFNVAEHLVRLASMDGRLHSAEDWNRTVLTAEAQMSVSRLNRITYGYIAPVIIAVGVIGDILTVATLTHPLLRRSSTIYTYLTLLAMTDLFTHVSVIPMLLWILDFRLCSKSSAFYYAHIGFPLANALMGASVWIVVFLTFSQYMAVCQPFRQGFLRTRKMSFILFVLAYIFSFCIYAPWATKKSVHEVPIGMLQCRYVICDRKIEPWFQIYEWIREFLTRVFPFLLIAYFNTMILITYRSTKKDRMKRLASCKTRNITEKSEREERRLFVLLFAIVIVFFLCTIPAAPLTIFVADYRLKNLTFQIIRAVVNLLEFTKFALNFYFYCLINPDIRRICLHIIQCRELGKPARVKGQPVNPISVYARSKSTLRGFNGTPFGAGTPYDSSRRSSGRCMLDENRNASSLSVRGINRSASMLSTASHQHYYCETPSEYDQLTVIPESESFFDLPAERERVTSLTSQYGNNNNSTATVISTLPGKDLAANGTDLVPPTQRHNNSPNYLCPPVA</sequence>
<feature type="region of interest" description="Disordered" evidence="5">
    <location>
        <begin position="778"/>
        <end position="798"/>
    </location>
</feature>
<dbReference type="OrthoDB" id="10033446at2759"/>
<dbReference type="Pfam" id="PF00481">
    <property type="entry name" value="PP2C"/>
    <property type="match status" value="1"/>
</dbReference>
<dbReference type="InterPro" id="IPR036457">
    <property type="entry name" value="PPM-type-like_dom_sf"/>
</dbReference>
<feature type="transmembrane region" description="Helical" evidence="6">
    <location>
        <begin position="560"/>
        <end position="585"/>
    </location>
</feature>
<evidence type="ECO:0000256" key="6">
    <source>
        <dbReference type="SAM" id="Phobius"/>
    </source>
</evidence>
<feature type="transmembrane region" description="Helical" evidence="6">
    <location>
        <begin position="370"/>
        <end position="395"/>
    </location>
</feature>
<dbReference type="Proteomes" id="UP000614601">
    <property type="component" value="Unassembled WGS sequence"/>
</dbReference>
<feature type="region of interest" description="Disordered" evidence="5">
    <location>
        <begin position="131"/>
        <end position="215"/>
    </location>
</feature>
<dbReference type="EMBL" id="CAJFCW020000006">
    <property type="protein sequence ID" value="CAG9127367.1"/>
    <property type="molecule type" value="Genomic_DNA"/>
</dbReference>
<evidence type="ECO:0000259" key="7">
    <source>
        <dbReference type="PROSITE" id="PS50262"/>
    </source>
</evidence>
<feature type="transmembrane region" description="Helical" evidence="6">
    <location>
        <begin position="453"/>
        <end position="471"/>
    </location>
</feature>
<comment type="caution">
    <text evidence="8">The sequence shown here is derived from an EMBL/GenBank/DDBJ whole genome shotgun (WGS) entry which is preliminary data.</text>
</comment>
<dbReference type="PANTHER" id="PTHR47760:SF1">
    <property type="entry name" value="G-PROTEIN COUPLED RECEPTORS FAMILY 1 PROFILE DOMAIN-CONTAINING PROTEIN"/>
    <property type="match status" value="1"/>
</dbReference>
<feature type="transmembrane region" description="Helical" evidence="6">
    <location>
        <begin position="509"/>
        <end position="530"/>
    </location>
</feature>
<feature type="transmembrane region" description="Helical" evidence="6">
    <location>
        <begin position="336"/>
        <end position="358"/>
    </location>
</feature>
<dbReference type="EMBL" id="CAJFDH010000006">
    <property type="protein sequence ID" value="CAD5229979.1"/>
    <property type="molecule type" value="Genomic_DNA"/>
</dbReference>
<keyword evidence="3 6" id="KW-1133">Transmembrane helix</keyword>
<comment type="subcellular location">
    <subcellularLocation>
        <location evidence="1">Membrane</location>
    </subcellularLocation>
</comment>
<evidence type="ECO:0000256" key="5">
    <source>
        <dbReference type="SAM" id="MobiDB-lite"/>
    </source>
</evidence>
<feature type="compositionally biased region" description="Acidic residues" evidence="5">
    <location>
        <begin position="172"/>
        <end position="199"/>
    </location>
</feature>
<dbReference type="GO" id="GO:0016020">
    <property type="term" value="C:membrane"/>
    <property type="evidence" value="ECO:0007669"/>
    <property type="project" value="UniProtKB-SubCell"/>
</dbReference>
<dbReference type="AlphaFoldDB" id="A0A811LRF3"/>
<keyword evidence="4 6" id="KW-0472">Membrane</keyword>
<evidence type="ECO:0000256" key="3">
    <source>
        <dbReference type="ARBA" id="ARBA00022989"/>
    </source>
</evidence>
<dbReference type="PRINTS" id="PR00237">
    <property type="entry name" value="GPCRRHODOPSN"/>
</dbReference>
<dbReference type="InterPro" id="IPR053093">
    <property type="entry name" value="GPCR-like"/>
</dbReference>
<dbReference type="Gene3D" id="3.60.40.10">
    <property type="entry name" value="PPM-type phosphatase domain"/>
    <property type="match status" value="1"/>
</dbReference>
<dbReference type="SUPFAM" id="SSF81321">
    <property type="entry name" value="Family A G protein-coupled receptor-like"/>
    <property type="match status" value="1"/>
</dbReference>
<dbReference type="Pfam" id="PF00001">
    <property type="entry name" value="7tm_1"/>
    <property type="match status" value="1"/>
</dbReference>
<feature type="compositionally biased region" description="Polar residues" evidence="5">
    <location>
        <begin position="131"/>
        <end position="153"/>
    </location>
</feature>
<dbReference type="Proteomes" id="UP000783686">
    <property type="component" value="Unassembled WGS sequence"/>
</dbReference>
<dbReference type="SUPFAM" id="SSF81606">
    <property type="entry name" value="PP2C-like"/>
    <property type="match status" value="1"/>
</dbReference>
<dbReference type="GO" id="GO:0004930">
    <property type="term" value="F:G protein-coupled receptor activity"/>
    <property type="evidence" value="ECO:0007669"/>
    <property type="project" value="InterPro"/>
</dbReference>
<feature type="transmembrane region" description="Helical" evidence="6">
    <location>
        <begin position="407"/>
        <end position="432"/>
    </location>
</feature>
<dbReference type="Gene3D" id="1.20.1070.10">
    <property type="entry name" value="Rhodopsin 7-helix transmembrane proteins"/>
    <property type="match status" value="1"/>
</dbReference>
<dbReference type="InterPro" id="IPR001932">
    <property type="entry name" value="PPM-type_phosphatase-like_dom"/>
</dbReference>
<feature type="transmembrane region" description="Helical" evidence="6">
    <location>
        <begin position="597"/>
        <end position="620"/>
    </location>
</feature>
<feature type="domain" description="G-protein coupled receptors family 1 profile" evidence="7">
    <location>
        <begin position="350"/>
        <end position="617"/>
    </location>
</feature>
<evidence type="ECO:0000256" key="2">
    <source>
        <dbReference type="ARBA" id="ARBA00022692"/>
    </source>
</evidence>